<evidence type="ECO:0000313" key="2">
    <source>
        <dbReference type="EMBL" id="RRC94655.1"/>
    </source>
</evidence>
<dbReference type="Gene3D" id="3.30.70.2660">
    <property type="match status" value="1"/>
</dbReference>
<dbReference type="EMBL" id="RQZF01000012">
    <property type="protein sequence ID" value="RRC94655.1"/>
    <property type="molecule type" value="Genomic_DNA"/>
</dbReference>
<sequence>MSTLVLRLAAPMQSWGDSSRFTVRQTRREPTKSGIIGLIAAAQGRRRSDSIEDLLKLKLAVRVDQPGSLLRDFHTARNASGESMPLTYRYYLSDAVFVVAVEGERDVVEGIAESLRRPRHPLYLGRRSCPPSAPLVLKIVELPALAALKSDEVPWQAAEWFKQQSEENGYTAELAFDLDEDSEREPGVTSDVVQDSPVTFDQRHRQYTWRSVGRTQLIMHSGLSKLTTHDPMNALEGV</sequence>
<dbReference type="AlphaFoldDB" id="A0A3P1SD29"/>
<keyword evidence="1" id="KW-0051">Antiviral defense</keyword>
<reference evidence="2 3" key="1">
    <citation type="submission" date="2018-11" db="EMBL/GenBank/DDBJ databases">
        <title>Genomes From Bacteria Associated with the Canine Oral Cavity: a Test Case for Automated Genome-Based Taxonomic Assignment.</title>
        <authorList>
            <person name="Coil D.A."/>
            <person name="Jospin G."/>
            <person name="Darling A.E."/>
            <person name="Wallis C."/>
            <person name="Davis I.J."/>
            <person name="Harris S."/>
            <person name="Eisen J.A."/>
            <person name="Holcombe L.J."/>
            <person name="O'Flynn C."/>
        </authorList>
    </citation>
    <scope>NUCLEOTIDE SEQUENCE [LARGE SCALE GENOMIC DNA]</scope>
    <source>
        <strain evidence="2 3">OH770</strain>
    </source>
</reference>
<dbReference type="InterPro" id="IPR021124">
    <property type="entry name" value="CRISPR-assoc_prot_Cas5"/>
</dbReference>
<dbReference type="NCBIfam" id="TIGR02593">
    <property type="entry name" value="CRISPR_cas5"/>
    <property type="match status" value="1"/>
</dbReference>
<dbReference type="NCBIfam" id="TIGR01868">
    <property type="entry name" value="casD_Cas5e"/>
    <property type="match status" value="1"/>
</dbReference>
<proteinExistence type="predicted"/>
<evidence type="ECO:0000256" key="1">
    <source>
        <dbReference type="ARBA" id="ARBA00023118"/>
    </source>
</evidence>
<name>A0A3P1SD29_9ACTO</name>
<gene>
    <name evidence="2" type="primary">cas5e</name>
    <name evidence="2" type="ORF">EII11_09525</name>
</gene>
<dbReference type="GO" id="GO:0003723">
    <property type="term" value="F:RNA binding"/>
    <property type="evidence" value="ECO:0007669"/>
    <property type="project" value="InterPro"/>
</dbReference>
<protein>
    <submittedName>
        <fullName evidence="2">Type I-E CRISPR-associated protein Cas5/CasD</fullName>
    </submittedName>
</protein>
<dbReference type="GO" id="GO:0043571">
    <property type="term" value="P:maintenance of CRISPR repeat elements"/>
    <property type="evidence" value="ECO:0007669"/>
    <property type="project" value="InterPro"/>
</dbReference>
<dbReference type="OrthoDB" id="3189549at2"/>
<keyword evidence="3" id="KW-1185">Reference proteome</keyword>
<dbReference type="CDD" id="cd09756">
    <property type="entry name" value="Cas5_I-E"/>
    <property type="match status" value="1"/>
</dbReference>
<comment type="caution">
    <text evidence="2">The sequence shown here is derived from an EMBL/GenBank/DDBJ whole genome shotgun (WGS) entry which is preliminary data.</text>
</comment>
<dbReference type="GO" id="GO:0051607">
    <property type="term" value="P:defense response to virus"/>
    <property type="evidence" value="ECO:0007669"/>
    <property type="project" value="UniProtKB-KW"/>
</dbReference>
<dbReference type="Proteomes" id="UP000280444">
    <property type="component" value="Unassembled WGS sequence"/>
</dbReference>
<organism evidence="2 3">
    <name type="scientific">Schaalia canis</name>
    <dbReference type="NCBI Taxonomy" id="100469"/>
    <lineage>
        <taxon>Bacteria</taxon>
        <taxon>Bacillati</taxon>
        <taxon>Actinomycetota</taxon>
        <taxon>Actinomycetes</taxon>
        <taxon>Actinomycetales</taxon>
        <taxon>Actinomycetaceae</taxon>
        <taxon>Schaalia</taxon>
    </lineage>
</organism>
<dbReference type="InterPro" id="IPR010147">
    <property type="entry name" value="CRISPR-assoc_prot_CasD"/>
</dbReference>
<accession>A0A3P1SD29</accession>
<evidence type="ECO:0000313" key="3">
    <source>
        <dbReference type="Proteomes" id="UP000280444"/>
    </source>
</evidence>
<dbReference type="Pfam" id="PF09704">
    <property type="entry name" value="Cas_Cas5d"/>
    <property type="match status" value="1"/>
</dbReference>
<dbReference type="InterPro" id="IPR013422">
    <property type="entry name" value="CRISPR-assoc_prot_Cas5_N"/>
</dbReference>
<dbReference type="RefSeq" id="WP_124872078.1">
    <property type="nucleotide sequence ID" value="NZ_RQZF01000012.1"/>
</dbReference>